<reference evidence="2" key="1">
    <citation type="submission" date="2025-08" db="UniProtKB">
        <authorList>
            <consortium name="Ensembl"/>
        </authorList>
    </citation>
    <scope>IDENTIFICATION</scope>
</reference>
<dbReference type="Ensembl" id="ENSVKKT00000000699.1">
    <property type="protein sequence ID" value="ENSVKKP00000000673.1"/>
    <property type="gene ID" value="ENSVKKG00000000592.1"/>
</dbReference>
<keyword evidence="1" id="KW-0175">Coiled coil</keyword>
<protein>
    <recommendedName>
        <fullName evidence="4">Coiled-coil domain containing 73</fullName>
    </recommendedName>
</protein>
<sequence length="145" mass="17182">MDEGLNKEAPAYTLQNSSEAMLSIQRLDFKTSFLEAVEELRMRRDAETHYEEQISKLLLEKHELEWQKETLQNEKEALNTQHAEAMTVFKKQFQARMFAMEEEKGKYLLAKELKERELEGLRETLKTLQILRELQGLTDQCIIHH</sequence>
<organism evidence="2 3">
    <name type="scientific">Varanus komodoensis</name>
    <name type="common">Komodo dragon</name>
    <dbReference type="NCBI Taxonomy" id="61221"/>
    <lineage>
        <taxon>Eukaryota</taxon>
        <taxon>Metazoa</taxon>
        <taxon>Chordata</taxon>
        <taxon>Craniata</taxon>
        <taxon>Vertebrata</taxon>
        <taxon>Euteleostomi</taxon>
        <taxon>Lepidosauria</taxon>
        <taxon>Squamata</taxon>
        <taxon>Bifurcata</taxon>
        <taxon>Unidentata</taxon>
        <taxon>Episquamata</taxon>
        <taxon>Toxicofera</taxon>
        <taxon>Anguimorpha</taxon>
        <taxon>Paleoanguimorpha</taxon>
        <taxon>Varanoidea</taxon>
        <taxon>Varanidae</taxon>
        <taxon>Varanus</taxon>
    </lineage>
</organism>
<accession>A0A8D2IQR1</accession>
<dbReference type="Pfam" id="PF15818">
    <property type="entry name" value="CCDC73"/>
    <property type="match status" value="1"/>
</dbReference>
<proteinExistence type="predicted"/>
<dbReference type="PANTHER" id="PTHR28660">
    <property type="entry name" value="COILED-COIL DOMAIN-CONTAINING PROTEIN 73"/>
    <property type="match status" value="1"/>
</dbReference>
<dbReference type="AlphaFoldDB" id="A0A8D2IQR1"/>
<reference evidence="2" key="2">
    <citation type="submission" date="2025-09" db="UniProtKB">
        <authorList>
            <consortium name="Ensembl"/>
        </authorList>
    </citation>
    <scope>IDENTIFICATION</scope>
</reference>
<evidence type="ECO:0000256" key="1">
    <source>
        <dbReference type="SAM" id="Coils"/>
    </source>
</evidence>
<evidence type="ECO:0008006" key="4">
    <source>
        <dbReference type="Google" id="ProtNLM"/>
    </source>
</evidence>
<dbReference type="Proteomes" id="UP000694545">
    <property type="component" value="Unplaced"/>
</dbReference>
<keyword evidence="3" id="KW-1185">Reference proteome</keyword>
<feature type="coiled-coil region" evidence="1">
    <location>
        <begin position="54"/>
        <end position="131"/>
    </location>
</feature>
<evidence type="ECO:0000313" key="2">
    <source>
        <dbReference type="Ensembl" id="ENSVKKP00000000673.1"/>
    </source>
</evidence>
<dbReference type="InterPro" id="IPR031650">
    <property type="entry name" value="CCDC73"/>
</dbReference>
<name>A0A8D2IQR1_VARKO</name>
<evidence type="ECO:0000313" key="3">
    <source>
        <dbReference type="Proteomes" id="UP000694545"/>
    </source>
</evidence>
<dbReference type="OMA" id="MDRDFKT"/>
<dbReference type="PANTHER" id="PTHR28660:SF1">
    <property type="entry name" value="COILED-COIL DOMAIN-CONTAINING PROTEIN 73"/>
    <property type="match status" value="1"/>
</dbReference>